<keyword evidence="2 4" id="KW-0863">Zinc-finger</keyword>
<feature type="compositionally biased region" description="Low complexity" evidence="5">
    <location>
        <begin position="92"/>
        <end position="109"/>
    </location>
</feature>
<feature type="domain" description="RING-type" evidence="6">
    <location>
        <begin position="462"/>
        <end position="505"/>
    </location>
</feature>
<evidence type="ECO:0000313" key="8">
    <source>
        <dbReference type="Proteomes" id="UP000309340"/>
    </source>
</evidence>
<dbReference type="GO" id="GO:0008270">
    <property type="term" value="F:zinc ion binding"/>
    <property type="evidence" value="ECO:0007669"/>
    <property type="project" value="UniProtKB-KW"/>
</dbReference>
<feature type="compositionally biased region" description="Acidic residues" evidence="5">
    <location>
        <begin position="57"/>
        <end position="68"/>
    </location>
</feature>
<dbReference type="PROSITE" id="PS50089">
    <property type="entry name" value="ZF_RING_2"/>
    <property type="match status" value="1"/>
</dbReference>
<reference evidence="7 8" key="1">
    <citation type="submission" date="2017-03" db="EMBL/GenBank/DDBJ databases">
        <title>Genomes of endolithic fungi from Antarctica.</title>
        <authorList>
            <person name="Coleine C."/>
            <person name="Masonjones S."/>
            <person name="Stajich J.E."/>
        </authorList>
    </citation>
    <scope>NUCLEOTIDE SEQUENCE [LARGE SCALE GENOMIC DNA]</scope>
    <source>
        <strain evidence="7 8">CCFEE 5184</strain>
    </source>
</reference>
<keyword evidence="1" id="KW-0479">Metal-binding</keyword>
<name>A0A4U0Y315_9PEZI</name>
<evidence type="ECO:0000256" key="2">
    <source>
        <dbReference type="ARBA" id="ARBA00022771"/>
    </source>
</evidence>
<feature type="compositionally biased region" description="Polar residues" evidence="5">
    <location>
        <begin position="179"/>
        <end position="190"/>
    </location>
</feature>
<dbReference type="InterPro" id="IPR051834">
    <property type="entry name" value="RING_finger_E3_ligase"/>
</dbReference>
<accession>A0A4U0Y315</accession>
<protein>
    <recommendedName>
        <fullName evidence="6">RING-type domain-containing protein</fullName>
    </recommendedName>
</protein>
<dbReference type="EMBL" id="NAJQ01000043">
    <property type="protein sequence ID" value="TKA81945.1"/>
    <property type="molecule type" value="Genomic_DNA"/>
</dbReference>
<evidence type="ECO:0000313" key="7">
    <source>
        <dbReference type="EMBL" id="TKA81945.1"/>
    </source>
</evidence>
<proteinExistence type="predicted"/>
<gene>
    <name evidence="7" type="ORF">B0A55_01933</name>
</gene>
<feature type="region of interest" description="Disordered" evidence="5">
    <location>
        <begin position="515"/>
        <end position="534"/>
    </location>
</feature>
<dbReference type="SUPFAM" id="SSF57850">
    <property type="entry name" value="RING/U-box"/>
    <property type="match status" value="1"/>
</dbReference>
<evidence type="ECO:0000256" key="4">
    <source>
        <dbReference type="PROSITE-ProRule" id="PRU00175"/>
    </source>
</evidence>
<evidence type="ECO:0000256" key="1">
    <source>
        <dbReference type="ARBA" id="ARBA00022723"/>
    </source>
</evidence>
<comment type="caution">
    <text evidence="7">The sequence shown here is derived from an EMBL/GenBank/DDBJ whole genome shotgun (WGS) entry which is preliminary data.</text>
</comment>
<dbReference type="GO" id="GO:0006511">
    <property type="term" value="P:ubiquitin-dependent protein catabolic process"/>
    <property type="evidence" value="ECO:0007669"/>
    <property type="project" value="TreeGrafter"/>
</dbReference>
<dbReference type="InterPro" id="IPR013083">
    <property type="entry name" value="Znf_RING/FYVE/PHD"/>
</dbReference>
<keyword evidence="8" id="KW-1185">Reference proteome</keyword>
<evidence type="ECO:0000259" key="6">
    <source>
        <dbReference type="PROSITE" id="PS50089"/>
    </source>
</evidence>
<dbReference type="PANTHER" id="PTHR45931">
    <property type="entry name" value="SI:CH211-59O9.10"/>
    <property type="match status" value="1"/>
</dbReference>
<sequence length="556" mass="59600">MDTINDISGLTHVQQWALMGVKAGDFIQLSKVSAPPSSTHGAFRYGPRPAEDSGNGSDDEAEEEDGDRDEVMVTSVQGSEGEPESEGEGAHVAVGDDVVVTSVESSVYDAQSDIEESSDAESNDGIQYGVLVTSERSSVGDLESEGEKSDQEEEDVGHVDDELMASVQGGIGDPESNNKESASMAHSTEPTTEESDGEDSHMIPDTTLFFVQGVTRVKDTIVGIALIEMDYARRPDQDIAPHSYQILGDSISHTDTHADDCTCTQLKSFKQLNEVYDMSGYCIRLNPSGDDVRIAVAAEQGGYAQCPVCGDEGFLDTLAELAAVLDTTIYTTPAITDHAILCPVCMGLDLLTEQQALRATLELTSLVDLEDVIDWCGRLSPRRQSLGYEFYQLDEREWGYYFDDMQDGHEGNGDNGFEQLPAELMDPNSGVRLQPADKKAVAALPRKTFAGVEDPKRAGESCLICREDFEGGERVVELPCGHVFHEVGCIEQWLGVSSHQCPTCRAKLPMTEEGKKVADTAEASAGEGGEDVEMATPTAGVDVGAGVVGGGALGWV</sequence>
<dbReference type="PANTHER" id="PTHR45931:SF16">
    <property type="entry name" value="RING_U-BOX SUPERFAMILY PROTEIN"/>
    <property type="match status" value="1"/>
</dbReference>
<evidence type="ECO:0000256" key="3">
    <source>
        <dbReference type="ARBA" id="ARBA00022833"/>
    </source>
</evidence>
<feature type="compositionally biased region" description="Acidic residues" evidence="5">
    <location>
        <begin position="112"/>
        <end position="122"/>
    </location>
</feature>
<dbReference type="SMART" id="SM00184">
    <property type="entry name" value="RING"/>
    <property type="match status" value="1"/>
</dbReference>
<dbReference type="OrthoDB" id="8062037at2759"/>
<dbReference type="AlphaFoldDB" id="A0A4U0Y315"/>
<feature type="region of interest" description="Disordered" evidence="5">
    <location>
        <begin position="31"/>
        <end position="202"/>
    </location>
</feature>
<dbReference type="STRING" id="329884.A0A4U0Y315"/>
<organism evidence="7 8">
    <name type="scientific">Friedmanniomyces simplex</name>
    <dbReference type="NCBI Taxonomy" id="329884"/>
    <lineage>
        <taxon>Eukaryota</taxon>
        <taxon>Fungi</taxon>
        <taxon>Dikarya</taxon>
        <taxon>Ascomycota</taxon>
        <taxon>Pezizomycotina</taxon>
        <taxon>Dothideomycetes</taxon>
        <taxon>Dothideomycetidae</taxon>
        <taxon>Mycosphaerellales</taxon>
        <taxon>Teratosphaeriaceae</taxon>
        <taxon>Friedmanniomyces</taxon>
    </lineage>
</organism>
<dbReference type="CDD" id="cd16448">
    <property type="entry name" value="RING-H2"/>
    <property type="match status" value="1"/>
</dbReference>
<dbReference type="GO" id="GO:0005634">
    <property type="term" value="C:nucleus"/>
    <property type="evidence" value="ECO:0007669"/>
    <property type="project" value="TreeGrafter"/>
</dbReference>
<evidence type="ECO:0000256" key="5">
    <source>
        <dbReference type="SAM" id="MobiDB-lite"/>
    </source>
</evidence>
<keyword evidence="3" id="KW-0862">Zinc</keyword>
<dbReference type="GO" id="GO:0061630">
    <property type="term" value="F:ubiquitin protein ligase activity"/>
    <property type="evidence" value="ECO:0007669"/>
    <property type="project" value="TreeGrafter"/>
</dbReference>
<dbReference type="InterPro" id="IPR001841">
    <property type="entry name" value="Znf_RING"/>
</dbReference>
<dbReference type="Pfam" id="PF13639">
    <property type="entry name" value="zf-RING_2"/>
    <property type="match status" value="1"/>
</dbReference>
<dbReference type="Proteomes" id="UP000309340">
    <property type="component" value="Unassembled WGS sequence"/>
</dbReference>
<dbReference type="Gene3D" id="3.30.40.10">
    <property type="entry name" value="Zinc/RING finger domain, C3HC4 (zinc finger)"/>
    <property type="match status" value="1"/>
</dbReference>